<dbReference type="Proteomes" id="UP000005439">
    <property type="component" value="Chromosome"/>
</dbReference>
<dbReference type="PATRIC" id="fig|679936.5.peg.2536"/>
<name>G8TVJ3_SULAD</name>
<evidence type="ECO:0000313" key="3">
    <source>
        <dbReference type="Proteomes" id="UP000005439"/>
    </source>
</evidence>
<keyword evidence="1" id="KW-0812">Transmembrane</keyword>
<feature type="transmembrane region" description="Helical" evidence="1">
    <location>
        <begin position="194"/>
        <end position="216"/>
    </location>
</feature>
<sequence length="255" mass="28832">MDTLRIFSRIAAVIPGPNVASLLLALRQSLTAGIGLWWEHWVPVLFPGYLLAKSLSQVFRRHPALWMLWGFLTAPTIPAMVLLDRRPHPDWSSVRPILLWSNLFNPLMFPRPEEGLWLDGFLLVAAALLVPWPKSPSPPAEPGWMARRWILDAMNWMTVFGAAVVVGQTFVTAFPSPVNAWFDPWTAHWLVPHLHWTGIFWLAWGGGWVLGVPVWWRIRLQYGAQPAAQFAGLRVLQAGIATILWYVGGPLLKLF</sequence>
<accession>G8TVJ3</accession>
<gene>
    <name evidence="2" type="ordered locus">Sulac_2449</name>
</gene>
<dbReference type="EMBL" id="CP003179">
    <property type="protein sequence ID" value="AEW05912.1"/>
    <property type="molecule type" value="Genomic_DNA"/>
</dbReference>
<protein>
    <submittedName>
        <fullName evidence="2">Uncharacterized protein</fullName>
    </submittedName>
</protein>
<dbReference type="STRING" id="679936.Sulac_2449"/>
<dbReference type="HOGENOM" id="CLU_1089584_0_0_9"/>
<feature type="transmembrane region" description="Helical" evidence="1">
    <location>
        <begin position="153"/>
        <end position="174"/>
    </location>
</feature>
<feature type="transmembrane region" description="Helical" evidence="1">
    <location>
        <begin position="32"/>
        <end position="52"/>
    </location>
</feature>
<evidence type="ECO:0000313" key="2">
    <source>
        <dbReference type="EMBL" id="AEW05912.1"/>
    </source>
</evidence>
<feature type="transmembrane region" description="Helical" evidence="1">
    <location>
        <begin position="228"/>
        <end position="247"/>
    </location>
</feature>
<proteinExistence type="predicted"/>
<dbReference type="AlphaFoldDB" id="G8TVJ3"/>
<reference evidence="2 3" key="2">
    <citation type="journal article" date="2012" name="Stand. Genomic Sci.">
        <title>Complete genome sequence of the moderately thermophilic mineral-sulfide-oxidizing firmicute Sulfobacillus acidophilus type strain (NAL(T)).</title>
        <authorList>
            <person name="Anderson I."/>
            <person name="Chertkov O."/>
            <person name="Chen A."/>
            <person name="Saunders E."/>
            <person name="Lapidus A."/>
            <person name="Nolan M."/>
            <person name="Lucas S."/>
            <person name="Hammon N."/>
            <person name="Deshpande S."/>
            <person name="Cheng J.F."/>
            <person name="Han C."/>
            <person name="Tapia R."/>
            <person name="Goodwin L.A."/>
            <person name="Pitluck S."/>
            <person name="Liolios K."/>
            <person name="Pagani I."/>
            <person name="Ivanova N."/>
            <person name="Mikhailova N."/>
            <person name="Pati A."/>
            <person name="Palaniappan K."/>
            <person name="Land M."/>
            <person name="Pan C."/>
            <person name="Rohde M."/>
            <person name="Pukall R."/>
            <person name="Goker M."/>
            <person name="Detter J.C."/>
            <person name="Woyke T."/>
            <person name="Bristow J."/>
            <person name="Eisen J.A."/>
            <person name="Markowitz V."/>
            <person name="Hugenholtz P."/>
            <person name="Kyrpides N.C."/>
            <person name="Klenk H.P."/>
            <person name="Mavromatis K."/>
        </authorList>
    </citation>
    <scope>NUCLEOTIDE SEQUENCE [LARGE SCALE GENOMIC DNA]</scope>
    <source>
        <strain evidence="3">ATCC 700253 / DSM 10332 / NAL</strain>
    </source>
</reference>
<feature type="transmembrane region" description="Helical" evidence="1">
    <location>
        <begin position="64"/>
        <end position="83"/>
    </location>
</feature>
<organism evidence="2 3">
    <name type="scientific">Sulfobacillus acidophilus (strain ATCC 700253 / DSM 10332 / NAL)</name>
    <dbReference type="NCBI Taxonomy" id="679936"/>
    <lineage>
        <taxon>Bacteria</taxon>
        <taxon>Bacillati</taxon>
        <taxon>Bacillota</taxon>
        <taxon>Clostridia</taxon>
        <taxon>Eubacteriales</taxon>
        <taxon>Clostridiales Family XVII. Incertae Sedis</taxon>
        <taxon>Sulfobacillus</taxon>
    </lineage>
</organism>
<keyword evidence="1" id="KW-0472">Membrane</keyword>
<keyword evidence="3" id="KW-1185">Reference proteome</keyword>
<feature type="transmembrane region" description="Helical" evidence="1">
    <location>
        <begin position="7"/>
        <end position="26"/>
    </location>
</feature>
<feature type="transmembrane region" description="Helical" evidence="1">
    <location>
        <begin position="115"/>
        <end position="132"/>
    </location>
</feature>
<evidence type="ECO:0000256" key="1">
    <source>
        <dbReference type="SAM" id="Phobius"/>
    </source>
</evidence>
<dbReference type="KEGG" id="sap:Sulac_2449"/>
<reference evidence="3" key="1">
    <citation type="submission" date="2011-12" db="EMBL/GenBank/DDBJ databases">
        <title>The complete genome of chromosome of Sulfobacillus acidophilus DSM 10332.</title>
        <authorList>
            <person name="Lucas S."/>
            <person name="Han J."/>
            <person name="Lapidus A."/>
            <person name="Bruce D."/>
            <person name="Goodwin L."/>
            <person name="Pitluck S."/>
            <person name="Peters L."/>
            <person name="Kyrpides N."/>
            <person name="Mavromatis K."/>
            <person name="Ivanova N."/>
            <person name="Mikhailova N."/>
            <person name="Chertkov O."/>
            <person name="Saunders E."/>
            <person name="Detter J.C."/>
            <person name="Tapia R."/>
            <person name="Han C."/>
            <person name="Land M."/>
            <person name="Hauser L."/>
            <person name="Markowitz V."/>
            <person name="Cheng J.-F."/>
            <person name="Hugenholtz P."/>
            <person name="Woyke T."/>
            <person name="Wu D."/>
            <person name="Pukall R."/>
            <person name="Gehrich-Schroeter G."/>
            <person name="Schneider S."/>
            <person name="Klenk H.-P."/>
            <person name="Eisen J.A."/>
        </authorList>
    </citation>
    <scope>NUCLEOTIDE SEQUENCE [LARGE SCALE GENOMIC DNA]</scope>
    <source>
        <strain evidence="3">ATCC 700253 / DSM 10332 / NAL</strain>
    </source>
</reference>
<keyword evidence="1" id="KW-1133">Transmembrane helix</keyword>